<keyword evidence="3" id="KW-1185">Reference proteome</keyword>
<name>A0ABV0JYD7_9CYAN</name>
<sequence length="184" mass="20045">MGNWRLRLRQIPVVVVLCLVLLGLWGASRPAPSAVVCDRAAPGQVYCRATPPLPWAWLPSQSFLLDDVAMTSELCDNNPHGGVRFCHRLTLLGADHQITLPEVRTPLSAAALREQLRQFVAGEGSPHLSWSSPGSGVPWRTLVIVLLLVAASWALWDVRWPPMAPSPLALDGAVPARRAIDTKD</sequence>
<evidence type="ECO:0000313" key="3">
    <source>
        <dbReference type="Proteomes" id="UP001482513"/>
    </source>
</evidence>
<accession>A0ABV0JYD7</accession>
<keyword evidence="1" id="KW-0812">Transmembrane</keyword>
<dbReference type="RefSeq" id="WP_190698455.1">
    <property type="nucleotide sequence ID" value="NZ_JAMPKX010000001.1"/>
</dbReference>
<keyword evidence="1" id="KW-0472">Membrane</keyword>
<comment type="caution">
    <text evidence="2">The sequence shown here is derived from an EMBL/GenBank/DDBJ whole genome shotgun (WGS) entry which is preliminary data.</text>
</comment>
<gene>
    <name evidence="2" type="ORF">NC992_01515</name>
</gene>
<dbReference type="EMBL" id="JAMPKX010000001">
    <property type="protein sequence ID" value="MEP0945539.1"/>
    <property type="molecule type" value="Genomic_DNA"/>
</dbReference>
<organism evidence="2 3">
    <name type="scientific">Leptolyngbya subtilissima DQ-A4</name>
    <dbReference type="NCBI Taxonomy" id="2933933"/>
    <lineage>
        <taxon>Bacteria</taxon>
        <taxon>Bacillati</taxon>
        <taxon>Cyanobacteriota</taxon>
        <taxon>Cyanophyceae</taxon>
        <taxon>Leptolyngbyales</taxon>
        <taxon>Leptolyngbyaceae</taxon>
        <taxon>Leptolyngbya group</taxon>
        <taxon>Leptolyngbya</taxon>
    </lineage>
</organism>
<proteinExistence type="predicted"/>
<dbReference type="Proteomes" id="UP001482513">
    <property type="component" value="Unassembled WGS sequence"/>
</dbReference>
<protein>
    <submittedName>
        <fullName evidence="2">Uncharacterized protein</fullName>
    </submittedName>
</protein>
<reference evidence="2 3" key="1">
    <citation type="submission" date="2022-04" db="EMBL/GenBank/DDBJ databases">
        <title>Positive selection, recombination, and allopatry shape intraspecific diversity of widespread and dominant cyanobacteria.</title>
        <authorList>
            <person name="Wei J."/>
            <person name="Shu W."/>
            <person name="Hu C."/>
        </authorList>
    </citation>
    <scope>NUCLEOTIDE SEQUENCE [LARGE SCALE GENOMIC DNA]</scope>
    <source>
        <strain evidence="2 3">DQ-A4</strain>
    </source>
</reference>
<feature type="transmembrane region" description="Helical" evidence="1">
    <location>
        <begin position="137"/>
        <end position="156"/>
    </location>
</feature>
<keyword evidence="1" id="KW-1133">Transmembrane helix</keyword>
<evidence type="ECO:0000313" key="2">
    <source>
        <dbReference type="EMBL" id="MEP0945539.1"/>
    </source>
</evidence>
<evidence type="ECO:0000256" key="1">
    <source>
        <dbReference type="SAM" id="Phobius"/>
    </source>
</evidence>